<gene>
    <name evidence="2" type="ORF">T11_17681</name>
</gene>
<keyword evidence="1" id="KW-0472">Membrane</keyword>
<protein>
    <submittedName>
        <fullName evidence="2">Uncharacterized protein</fullName>
    </submittedName>
</protein>
<dbReference type="EMBL" id="JYDP01000021">
    <property type="protein sequence ID" value="KRZ14852.1"/>
    <property type="molecule type" value="Genomic_DNA"/>
</dbReference>
<sequence>MKYTMISYVHFCSFIFYVLITMELSYYGQSQSKHAMNANKKCQKIKKTLHCFSLLLYSMDRANSPVTD</sequence>
<feature type="transmembrane region" description="Helical" evidence="1">
    <location>
        <begin position="6"/>
        <end position="27"/>
    </location>
</feature>
<keyword evidence="3" id="KW-1185">Reference proteome</keyword>
<keyword evidence="1" id="KW-1133">Transmembrane helix</keyword>
<evidence type="ECO:0000256" key="1">
    <source>
        <dbReference type="SAM" id="Phobius"/>
    </source>
</evidence>
<organism evidence="2 3">
    <name type="scientific">Trichinella zimbabwensis</name>
    <dbReference type="NCBI Taxonomy" id="268475"/>
    <lineage>
        <taxon>Eukaryota</taxon>
        <taxon>Metazoa</taxon>
        <taxon>Ecdysozoa</taxon>
        <taxon>Nematoda</taxon>
        <taxon>Enoplea</taxon>
        <taxon>Dorylaimia</taxon>
        <taxon>Trichinellida</taxon>
        <taxon>Trichinellidae</taxon>
        <taxon>Trichinella</taxon>
    </lineage>
</organism>
<evidence type="ECO:0000313" key="3">
    <source>
        <dbReference type="Proteomes" id="UP000055024"/>
    </source>
</evidence>
<dbReference type="AlphaFoldDB" id="A0A0V1HXF6"/>
<comment type="caution">
    <text evidence="2">The sequence shown here is derived from an EMBL/GenBank/DDBJ whole genome shotgun (WGS) entry which is preliminary data.</text>
</comment>
<evidence type="ECO:0000313" key="2">
    <source>
        <dbReference type="EMBL" id="KRZ14852.1"/>
    </source>
</evidence>
<name>A0A0V1HXF6_9BILA</name>
<accession>A0A0V1HXF6</accession>
<reference evidence="2 3" key="1">
    <citation type="submission" date="2015-01" db="EMBL/GenBank/DDBJ databases">
        <title>Evolution of Trichinella species and genotypes.</title>
        <authorList>
            <person name="Korhonen P.K."/>
            <person name="Edoardo P."/>
            <person name="Giuseppe L.R."/>
            <person name="Gasser R.B."/>
        </authorList>
    </citation>
    <scope>NUCLEOTIDE SEQUENCE [LARGE SCALE GENOMIC DNA]</scope>
    <source>
        <strain evidence="2">ISS1029</strain>
    </source>
</reference>
<proteinExistence type="predicted"/>
<keyword evidence="1" id="KW-0812">Transmembrane</keyword>
<dbReference type="Proteomes" id="UP000055024">
    <property type="component" value="Unassembled WGS sequence"/>
</dbReference>